<dbReference type="FunFam" id="1.20.120.1760:FF:000004">
    <property type="entry name" value="CDP-diacylglycerol--glycerol-3-phosphate 3-phosphatidyltransferase"/>
    <property type="match status" value="1"/>
</dbReference>
<evidence type="ECO:0000256" key="10">
    <source>
        <dbReference type="ARBA" id="ARBA00022679"/>
    </source>
</evidence>
<evidence type="ECO:0000256" key="9">
    <source>
        <dbReference type="ARBA" id="ARBA00022516"/>
    </source>
</evidence>
<keyword evidence="16" id="KW-1208">Phospholipid metabolism</keyword>
<keyword evidence="10 19" id="KW-0808">Transferase</keyword>
<feature type="transmembrane region" description="Helical" evidence="20">
    <location>
        <begin position="71"/>
        <end position="96"/>
    </location>
</feature>
<keyword evidence="14 20" id="KW-0472">Membrane</keyword>
<keyword evidence="22" id="KW-1185">Reference proteome</keyword>
<evidence type="ECO:0000256" key="17">
    <source>
        <dbReference type="ARBA" id="ARBA00048586"/>
    </source>
</evidence>
<evidence type="ECO:0000313" key="22">
    <source>
        <dbReference type="Proteomes" id="UP000601522"/>
    </source>
</evidence>
<sequence>MNLPNKITLIRVLLVPVFIVLFYVNIENHLTYAAIIFIIASLTDALDGYIARSRNLVTKFGKFMDPLADKILVTAAFVLLVEIGKIPGWIVIIILAREFAITGFRVIAASEGITIAASSLGKFKTVAQLIAIILLLLDNIIFSKLNIPMDVIMLYISLVMTVLSGIDYIYKNINTLKSDNKR</sequence>
<dbReference type="Gene3D" id="1.20.120.1760">
    <property type="match status" value="1"/>
</dbReference>
<dbReference type="InterPro" id="IPR043130">
    <property type="entry name" value="CDP-OH_PTrfase_TM_dom"/>
</dbReference>
<comment type="catalytic activity">
    <reaction evidence="17">
        <text>a CDP-1,2-diacyl-sn-glycerol + sn-glycerol 3-phosphate = a 1,2-diacyl-sn-glycero-3-phospho-(1'-sn-glycero-3'-phosphate) + CMP + H(+)</text>
        <dbReference type="Rhea" id="RHEA:12593"/>
        <dbReference type="ChEBI" id="CHEBI:15378"/>
        <dbReference type="ChEBI" id="CHEBI:57597"/>
        <dbReference type="ChEBI" id="CHEBI:58332"/>
        <dbReference type="ChEBI" id="CHEBI:60110"/>
        <dbReference type="ChEBI" id="CHEBI:60377"/>
        <dbReference type="EC" id="2.7.8.5"/>
    </reaction>
</comment>
<evidence type="ECO:0000256" key="12">
    <source>
        <dbReference type="ARBA" id="ARBA00022989"/>
    </source>
</evidence>
<dbReference type="GO" id="GO:0008444">
    <property type="term" value="F:CDP-diacylglycerol-glycerol-3-phosphate 3-phosphatidyltransferase activity"/>
    <property type="evidence" value="ECO:0007669"/>
    <property type="project" value="UniProtKB-UniRule"/>
</dbReference>
<organism evidence="21 22">
    <name type="scientific">Wansuia hejianensis</name>
    <dbReference type="NCBI Taxonomy" id="2763667"/>
    <lineage>
        <taxon>Bacteria</taxon>
        <taxon>Bacillati</taxon>
        <taxon>Bacillota</taxon>
        <taxon>Clostridia</taxon>
        <taxon>Lachnospirales</taxon>
        <taxon>Lachnospiraceae</taxon>
        <taxon>Wansuia</taxon>
    </lineage>
</organism>
<evidence type="ECO:0000256" key="11">
    <source>
        <dbReference type="ARBA" id="ARBA00022692"/>
    </source>
</evidence>
<feature type="transmembrane region" description="Helical" evidence="20">
    <location>
        <begin position="7"/>
        <end position="24"/>
    </location>
</feature>
<name>A0A926EZS3_9FIRM</name>
<comment type="pathway">
    <text evidence="4">Lipid metabolism.</text>
</comment>
<dbReference type="AlphaFoldDB" id="A0A926EZS3"/>
<keyword evidence="8" id="KW-1003">Cell membrane</keyword>
<evidence type="ECO:0000256" key="13">
    <source>
        <dbReference type="ARBA" id="ARBA00023098"/>
    </source>
</evidence>
<dbReference type="Proteomes" id="UP000601522">
    <property type="component" value="Unassembled WGS sequence"/>
</dbReference>
<feature type="transmembrane region" description="Helical" evidence="20">
    <location>
        <begin position="151"/>
        <end position="170"/>
    </location>
</feature>
<comment type="similarity">
    <text evidence="5 19">Belongs to the CDP-alcohol phosphatidyltransferase class-I family.</text>
</comment>
<accession>A0A926EZS3</accession>
<keyword evidence="13" id="KW-0443">Lipid metabolism</keyword>
<evidence type="ECO:0000256" key="4">
    <source>
        <dbReference type="ARBA" id="ARBA00005189"/>
    </source>
</evidence>
<dbReference type="NCBIfam" id="TIGR00560">
    <property type="entry name" value="pgsA"/>
    <property type="match status" value="1"/>
</dbReference>
<keyword evidence="15" id="KW-0594">Phospholipid biosynthesis</keyword>
<evidence type="ECO:0000256" key="19">
    <source>
        <dbReference type="RuleBase" id="RU003750"/>
    </source>
</evidence>
<evidence type="ECO:0000256" key="15">
    <source>
        <dbReference type="ARBA" id="ARBA00023209"/>
    </source>
</evidence>
<dbReference type="InterPro" id="IPR000462">
    <property type="entry name" value="CDP-OH_P_trans"/>
</dbReference>
<evidence type="ECO:0000256" key="20">
    <source>
        <dbReference type="SAM" id="Phobius"/>
    </source>
</evidence>
<reference evidence="21 22" key="1">
    <citation type="submission" date="2020-08" db="EMBL/GenBank/DDBJ databases">
        <title>Genome public.</title>
        <authorList>
            <person name="Liu C."/>
            <person name="Sun Q."/>
        </authorList>
    </citation>
    <scope>NUCLEOTIDE SEQUENCE [LARGE SCALE GENOMIC DNA]</scope>
    <source>
        <strain evidence="21 22">NSJ-26</strain>
    </source>
</reference>
<feature type="transmembrane region" description="Helical" evidence="20">
    <location>
        <begin position="30"/>
        <end position="50"/>
    </location>
</feature>
<evidence type="ECO:0000256" key="2">
    <source>
        <dbReference type="ARBA" id="ARBA00004651"/>
    </source>
</evidence>
<evidence type="ECO:0000256" key="3">
    <source>
        <dbReference type="ARBA" id="ARBA00005042"/>
    </source>
</evidence>
<dbReference type="EC" id="2.7.8.5" evidence="6 18"/>
<evidence type="ECO:0000256" key="18">
    <source>
        <dbReference type="NCBIfam" id="TIGR00560"/>
    </source>
</evidence>
<dbReference type="GO" id="GO:0005886">
    <property type="term" value="C:plasma membrane"/>
    <property type="evidence" value="ECO:0007669"/>
    <property type="project" value="UniProtKB-SubCell"/>
</dbReference>
<comment type="caution">
    <text evidence="21">The sequence shown here is derived from an EMBL/GenBank/DDBJ whole genome shotgun (WGS) entry which is preliminary data.</text>
</comment>
<dbReference type="InterPro" id="IPR050324">
    <property type="entry name" value="CDP-alcohol_PTase-I"/>
</dbReference>
<protein>
    <recommendedName>
        <fullName evidence="7 18">CDP-diacylglycerol--glycerol-3-phosphate 3-phosphatidyltransferase</fullName>
        <ecNumber evidence="6 18">2.7.8.5</ecNumber>
    </recommendedName>
</protein>
<evidence type="ECO:0000256" key="1">
    <source>
        <dbReference type="ARBA" id="ARBA00003973"/>
    </source>
</evidence>
<evidence type="ECO:0000256" key="14">
    <source>
        <dbReference type="ARBA" id="ARBA00023136"/>
    </source>
</evidence>
<proteinExistence type="inferred from homology"/>
<comment type="pathway">
    <text evidence="3">Phospholipid metabolism; phosphatidylglycerol biosynthesis; phosphatidylglycerol from CDP-diacylglycerol: step 1/2.</text>
</comment>
<dbReference type="InterPro" id="IPR004570">
    <property type="entry name" value="Phosphatidylglycerol_P_synth"/>
</dbReference>
<dbReference type="EMBL" id="JACRTK010000002">
    <property type="protein sequence ID" value="MBC8590522.1"/>
    <property type="molecule type" value="Genomic_DNA"/>
</dbReference>
<dbReference type="PANTHER" id="PTHR14269:SF62">
    <property type="entry name" value="CDP-DIACYLGLYCEROL--GLYCEROL-3-PHOSPHATE 3-PHOSPHATIDYLTRANSFERASE 1, CHLOROPLASTIC"/>
    <property type="match status" value="1"/>
</dbReference>
<evidence type="ECO:0000256" key="6">
    <source>
        <dbReference type="ARBA" id="ARBA00013170"/>
    </source>
</evidence>
<dbReference type="GO" id="GO:0046474">
    <property type="term" value="P:glycerophospholipid biosynthetic process"/>
    <property type="evidence" value="ECO:0007669"/>
    <property type="project" value="TreeGrafter"/>
</dbReference>
<comment type="function">
    <text evidence="1">This protein catalyzes the committed step to the synthesis of the acidic phospholipids.</text>
</comment>
<keyword evidence="11 20" id="KW-0812">Transmembrane</keyword>
<evidence type="ECO:0000256" key="8">
    <source>
        <dbReference type="ARBA" id="ARBA00022475"/>
    </source>
</evidence>
<keyword evidence="9" id="KW-0444">Lipid biosynthesis</keyword>
<dbReference type="PIRSF" id="PIRSF000847">
    <property type="entry name" value="Phos_ph_gly_syn"/>
    <property type="match status" value="1"/>
</dbReference>
<dbReference type="PROSITE" id="PS00379">
    <property type="entry name" value="CDP_ALCOHOL_P_TRANSF"/>
    <property type="match status" value="1"/>
</dbReference>
<evidence type="ECO:0000256" key="5">
    <source>
        <dbReference type="ARBA" id="ARBA00010441"/>
    </source>
</evidence>
<evidence type="ECO:0000256" key="16">
    <source>
        <dbReference type="ARBA" id="ARBA00023264"/>
    </source>
</evidence>
<dbReference type="PANTHER" id="PTHR14269">
    <property type="entry name" value="CDP-DIACYLGLYCEROL--GLYCEROL-3-PHOSPHATE 3-PHOSPHATIDYLTRANSFERASE-RELATED"/>
    <property type="match status" value="1"/>
</dbReference>
<keyword evidence="12 20" id="KW-1133">Transmembrane helix</keyword>
<dbReference type="Pfam" id="PF01066">
    <property type="entry name" value="CDP-OH_P_transf"/>
    <property type="match status" value="1"/>
</dbReference>
<comment type="subcellular location">
    <subcellularLocation>
        <location evidence="2">Cell membrane</location>
        <topology evidence="2">Multi-pass membrane protein</topology>
    </subcellularLocation>
</comment>
<evidence type="ECO:0000313" key="21">
    <source>
        <dbReference type="EMBL" id="MBC8590522.1"/>
    </source>
</evidence>
<gene>
    <name evidence="21" type="primary">pgsA</name>
    <name evidence="21" type="ORF">H8689_05185</name>
</gene>
<evidence type="ECO:0000256" key="7">
    <source>
        <dbReference type="ARBA" id="ARBA00014944"/>
    </source>
</evidence>
<dbReference type="RefSeq" id="WP_249323362.1">
    <property type="nucleotide sequence ID" value="NZ_JACRTK010000002.1"/>
</dbReference>
<dbReference type="InterPro" id="IPR048254">
    <property type="entry name" value="CDP_ALCOHOL_P_TRANSF_CS"/>
</dbReference>